<gene>
    <name evidence="2" type="ORF">SPHA_24413</name>
</gene>
<feature type="compositionally biased region" description="Basic residues" evidence="1">
    <location>
        <begin position="10"/>
        <end position="19"/>
    </location>
</feature>
<evidence type="ECO:0000313" key="2">
    <source>
        <dbReference type="EMBL" id="CAE1244699.1"/>
    </source>
</evidence>
<dbReference type="OrthoDB" id="2121618at2759"/>
<dbReference type="PANTHER" id="PTHR35538">
    <property type="entry name" value="LIG_CHAN-GLU_BD DOMAIN-CONTAINING PROTEIN"/>
    <property type="match status" value="1"/>
</dbReference>
<feature type="compositionally biased region" description="Basic and acidic residues" evidence="1">
    <location>
        <begin position="131"/>
        <end position="145"/>
    </location>
</feature>
<protein>
    <submittedName>
        <fullName evidence="2">Uncharacterized protein</fullName>
    </submittedName>
</protein>
<dbReference type="AlphaFoldDB" id="A0A812BSD2"/>
<organism evidence="2 3">
    <name type="scientific">Acanthosepion pharaonis</name>
    <name type="common">Pharaoh cuttlefish</name>
    <name type="synonym">Sepia pharaonis</name>
    <dbReference type="NCBI Taxonomy" id="158019"/>
    <lineage>
        <taxon>Eukaryota</taxon>
        <taxon>Metazoa</taxon>
        <taxon>Spiralia</taxon>
        <taxon>Lophotrochozoa</taxon>
        <taxon>Mollusca</taxon>
        <taxon>Cephalopoda</taxon>
        <taxon>Coleoidea</taxon>
        <taxon>Decapodiformes</taxon>
        <taxon>Sepiida</taxon>
        <taxon>Sepiina</taxon>
        <taxon>Sepiidae</taxon>
        <taxon>Acanthosepion</taxon>
    </lineage>
</organism>
<feature type="compositionally biased region" description="Basic and acidic residues" evidence="1">
    <location>
        <begin position="194"/>
        <end position="212"/>
    </location>
</feature>
<reference evidence="2" key="1">
    <citation type="submission" date="2021-01" db="EMBL/GenBank/DDBJ databases">
        <authorList>
            <person name="Li R."/>
            <person name="Bekaert M."/>
        </authorList>
    </citation>
    <scope>NUCLEOTIDE SEQUENCE</scope>
    <source>
        <strain evidence="2">Farmed</strain>
    </source>
</reference>
<proteinExistence type="predicted"/>
<dbReference type="EMBL" id="CAHIKZ030000911">
    <property type="protein sequence ID" value="CAE1244699.1"/>
    <property type="molecule type" value="Genomic_DNA"/>
</dbReference>
<evidence type="ECO:0000313" key="3">
    <source>
        <dbReference type="Proteomes" id="UP000597762"/>
    </source>
</evidence>
<sequence length="448" mass="50832">MSSAAAIKSHSMKSPKFQKRLNPLKNPNFGMGIVPPTSPEFHTDLNESLSQQETEKIAGRTDFGNVPALDKSSSSSFTPETRHETKADFIEREKARLSAEGNKTVQSLSEKDQKYLQSVKDRLNLLTGEKNGQKENLKFPGNKAKDFPALRNKHDLRSSFYQDTVNKQETISNHDGISTFIAKKSLEQTLDATQTEKETSQDNHFKISHDESSYESSQVSKKNKKTKHIPSPVLNEVKSEDNLGTDSDFKKANGETIDNSFVDKDEGSQVKLEKAKLSSYQGKSVNLKKKALKKKLVGLNPPDVQDLLKPLPSQRHKQYFDPQEIAERRRQKLLEKMNQKKILFDEASPTQQPLFQDYGWLAKYCIFNNDNWTIYGRTFESADTKNRGWLTPKETMMALRTANSQLTPSEEEYLCRIIELTGYSIDDGSDLRLFSILAALSHRITSLE</sequence>
<feature type="region of interest" description="Disordered" evidence="1">
    <location>
        <begin position="191"/>
        <end position="228"/>
    </location>
</feature>
<name>A0A812BSD2_ACAPH</name>
<keyword evidence="3" id="KW-1185">Reference proteome</keyword>
<dbReference type="PANTHER" id="PTHR35538:SF6">
    <property type="entry name" value="EF-HAND DOMAIN-CONTAINING PROTEIN"/>
    <property type="match status" value="1"/>
</dbReference>
<feature type="region of interest" description="Disordered" evidence="1">
    <location>
        <begin position="1"/>
        <end position="88"/>
    </location>
</feature>
<comment type="caution">
    <text evidence="2">The sequence shown here is derived from an EMBL/GenBank/DDBJ whole genome shotgun (WGS) entry which is preliminary data.</text>
</comment>
<evidence type="ECO:0000256" key="1">
    <source>
        <dbReference type="SAM" id="MobiDB-lite"/>
    </source>
</evidence>
<accession>A0A812BSD2</accession>
<dbReference type="Proteomes" id="UP000597762">
    <property type="component" value="Unassembled WGS sequence"/>
</dbReference>
<feature type="region of interest" description="Disordered" evidence="1">
    <location>
        <begin position="126"/>
        <end position="145"/>
    </location>
</feature>